<dbReference type="PANTHER" id="PTHR45831">
    <property type="entry name" value="LD24721P"/>
    <property type="match status" value="1"/>
</dbReference>
<dbReference type="InterPro" id="IPR019734">
    <property type="entry name" value="TPR_rpt"/>
</dbReference>
<name>A0A067N7P2_BOTB1</name>
<gene>
    <name evidence="3" type="ORF">BOTBODRAFT_27211</name>
</gene>
<dbReference type="GO" id="GO:0060090">
    <property type="term" value="F:molecular adaptor activity"/>
    <property type="evidence" value="ECO:0007669"/>
    <property type="project" value="TreeGrafter"/>
</dbReference>
<evidence type="ECO:0000256" key="2">
    <source>
        <dbReference type="ARBA" id="ARBA00022803"/>
    </source>
</evidence>
<dbReference type="STRING" id="930990.A0A067N7P2"/>
<dbReference type="GO" id="GO:0006620">
    <property type="term" value="P:post-translational protein targeting to endoplasmic reticulum membrane"/>
    <property type="evidence" value="ECO:0007669"/>
    <property type="project" value="TreeGrafter"/>
</dbReference>
<keyword evidence="2" id="KW-0802">TPR repeat</keyword>
<evidence type="ECO:0000313" key="4">
    <source>
        <dbReference type="Proteomes" id="UP000027195"/>
    </source>
</evidence>
<dbReference type="EMBL" id="KL198018">
    <property type="protein sequence ID" value="KDQ19786.1"/>
    <property type="molecule type" value="Genomic_DNA"/>
</dbReference>
<dbReference type="InterPro" id="IPR011990">
    <property type="entry name" value="TPR-like_helical_dom_sf"/>
</dbReference>
<dbReference type="Gene3D" id="1.25.40.10">
    <property type="entry name" value="Tetratricopeptide repeat domain"/>
    <property type="match status" value="1"/>
</dbReference>
<sequence>MPDPTRANVFKDEGNALFAKKEYAAAYEKYTDAIREDGTNAVLYANRAACSLNMKSYLDAVDDSEKATEIDPKYSKAWGRLATAAHQLALYSKSAEAFEEALGTLPQENLSPAEVRLKKQYEDGLNAAREAETRGTSGEHLVVSRGGLARSEAPFLRAMAMKEELIASGEERRTSSAWVILGAYQEFSEGVQIMKQLYTASTPDETFRSALDGLANGILRDERAFYMDSPHWTKIFNRQVLMEIHRYGAWTKESTTSIIEEALKLQREKGWDFVRPALSTTVRGFIMRGFLGGGLHGDYGPGVEYIGRALEILDWGRKAWKDVPIVDKGTIFSDTFTRGVRRLHIQTLMQAVAKTEGGMRELLESLLARADEILRDLDTNPAIPWGEHDPGFVSSFYIYPRGEALAIKGFYHRERTRAMTSPEREDYIRKAADFYLQAAEVYPEDDENHVWYLKTSLDHLWHCGTPLSVTLPMLERIRLGAPKIRKIWEHSSLALQGRDKSIRSYEMMEEDIRAGLARGEFSMDQLLMPGPPM</sequence>
<dbReference type="SMART" id="SM00028">
    <property type="entry name" value="TPR"/>
    <property type="match status" value="3"/>
</dbReference>
<accession>A0A067N7P2</accession>
<dbReference type="HOGENOM" id="CLU_037233_0_0_1"/>
<dbReference type="PANTHER" id="PTHR45831:SF2">
    <property type="entry name" value="LD24721P"/>
    <property type="match status" value="1"/>
</dbReference>
<protein>
    <submittedName>
        <fullName evidence="3">Uncharacterized protein</fullName>
    </submittedName>
</protein>
<proteinExistence type="predicted"/>
<dbReference type="Proteomes" id="UP000027195">
    <property type="component" value="Unassembled WGS sequence"/>
</dbReference>
<dbReference type="OrthoDB" id="2423701at2759"/>
<dbReference type="GO" id="GO:0072380">
    <property type="term" value="C:TRC complex"/>
    <property type="evidence" value="ECO:0007669"/>
    <property type="project" value="TreeGrafter"/>
</dbReference>
<keyword evidence="1" id="KW-0677">Repeat</keyword>
<dbReference type="InterPro" id="IPR047150">
    <property type="entry name" value="SGT"/>
</dbReference>
<organism evidence="3 4">
    <name type="scientific">Botryobasidium botryosum (strain FD-172 SS1)</name>
    <dbReference type="NCBI Taxonomy" id="930990"/>
    <lineage>
        <taxon>Eukaryota</taxon>
        <taxon>Fungi</taxon>
        <taxon>Dikarya</taxon>
        <taxon>Basidiomycota</taxon>
        <taxon>Agaricomycotina</taxon>
        <taxon>Agaricomycetes</taxon>
        <taxon>Cantharellales</taxon>
        <taxon>Botryobasidiaceae</taxon>
        <taxon>Botryobasidium</taxon>
    </lineage>
</organism>
<dbReference type="GO" id="GO:0016020">
    <property type="term" value="C:membrane"/>
    <property type="evidence" value="ECO:0007669"/>
    <property type="project" value="TreeGrafter"/>
</dbReference>
<dbReference type="AlphaFoldDB" id="A0A067N7P2"/>
<keyword evidence="4" id="KW-1185">Reference proteome</keyword>
<evidence type="ECO:0000313" key="3">
    <source>
        <dbReference type="EMBL" id="KDQ19786.1"/>
    </source>
</evidence>
<evidence type="ECO:0000256" key="1">
    <source>
        <dbReference type="ARBA" id="ARBA00022737"/>
    </source>
</evidence>
<dbReference type="InParanoid" id="A0A067N7P2"/>
<reference evidence="4" key="1">
    <citation type="journal article" date="2014" name="Proc. Natl. Acad. Sci. U.S.A.">
        <title>Extensive sampling of basidiomycete genomes demonstrates inadequacy of the white-rot/brown-rot paradigm for wood decay fungi.</title>
        <authorList>
            <person name="Riley R."/>
            <person name="Salamov A.A."/>
            <person name="Brown D.W."/>
            <person name="Nagy L.G."/>
            <person name="Floudas D."/>
            <person name="Held B.W."/>
            <person name="Levasseur A."/>
            <person name="Lombard V."/>
            <person name="Morin E."/>
            <person name="Otillar R."/>
            <person name="Lindquist E.A."/>
            <person name="Sun H."/>
            <person name="LaButti K.M."/>
            <person name="Schmutz J."/>
            <person name="Jabbour D."/>
            <person name="Luo H."/>
            <person name="Baker S.E."/>
            <person name="Pisabarro A.G."/>
            <person name="Walton J.D."/>
            <person name="Blanchette R.A."/>
            <person name="Henrissat B."/>
            <person name="Martin F."/>
            <person name="Cullen D."/>
            <person name="Hibbett D.S."/>
            <person name="Grigoriev I.V."/>
        </authorList>
    </citation>
    <scope>NUCLEOTIDE SEQUENCE [LARGE SCALE GENOMIC DNA]</scope>
    <source>
        <strain evidence="4">FD-172 SS1</strain>
    </source>
</reference>
<dbReference type="SUPFAM" id="SSF48452">
    <property type="entry name" value="TPR-like"/>
    <property type="match status" value="1"/>
</dbReference>